<dbReference type="InterPro" id="IPR001623">
    <property type="entry name" value="DnaJ_domain"/>
</dbReference>
<dbReference type="Proteomes" id="UP001355207">
    <property type="component" value="Chromosome 8"/>
</dbReference>
<evidence type="ECO:0000313" key="10">
    <source>
        <dbReference type="Proteomes" id="UP001355207"/>
    </source>
</evidence>
<feature type="transmembrane region" description="Helical" evidence="7">
    <location>
        <begin position="315"/>
        <end position="337"/>
    </location>
</feature>
<evidence type="ECO:0000256" key="3">
    <source>
        <dbReference type="ARBA" id="ARBA00022824"/>
    </source>
</evidence>
<dbReference type="SUPFAM" id="SSF46565">
    <property type="entry name" value="Chaperone J-domain"/>
    <property type="match status" value="1"/>
</dbReference>
<dbReference type="PANTHER" id="PTHR43908">
    <property type="entry name" value="AT29763P-RELATED"/>
    <property type="match status" value="1"/>
</dbReference>
<dbReference type="EMBL" id="CP144105">
    <property type="protein sequence ID" value="WWC91402.1"/>
    <property type="molecule type" value="Genomic_DNA"/>
</dbReference>
<dbReference type="RefSeq" id="XP_066078164.1">
    <property type="nucleotide sequence ID" value="XM_066222067.1"/>
</dbReference>
<proteinExistence type="predicted"/>
<feature type="region of interest" description="Disordered" evidence="6">
    <location>
        <begin position="56"/>
        <end position="133"/>
    </location>
</feature>
<gene>
    <name evidence="9" type="ORF">L201_006346</name>
</gene>
<feature type="compositionally biased region" description="Polar residues" evidence="6">
    <location>
        <begin position="106"/>
        <end position="115"/>
    </location>
</feature>
<evidence type="ECO:0000313" key="9">
    <source>
        <dbReference type="EMBL" id="WWC91402.1"/>
    </source>
</evidence>
<dbReference type="InterPro" id="IPR051100">
    <property type="entry name" value="DnaJ_subfamily_B/C"/>
</dbReference>
<comment type="subcellular location">
    <subcellularLocation>
        <location evidence="1">Endoplasmic reticulum membrane</location>
        <topology evidence="1">Single-pass membrane protein</topology>
    </subcellularLocation>
</comment>
<evidence type="ECO:0000256" key="2">
    <source>
        <dbReference type="ARBA" id="ARBA00022692"/>
    </source>
</evidence>
<feature type="compositionally biased region" description="Low complexity" evidence="6">
    <location>
        <begin position="56"/>
        <end position="99"/>
    </location>
</feature>
<feature type="domain" description="J" evidence="8">
    <location>
        <begin position="153"/>
        <end position="217"/>
    </location>
</feature>
<dbReference type="Pfam" id="PF00226">
    <property type="entry name" value="DnaJ"/>
    <property type="match status" value="1"/>
</dbReference>
<evidence type="ECO:0000256" key="4">
    <source>
        <dbReference type="ARBA" id="ARBA00022989"/>
    </source>
</evidence>
<keyword evidence="5 7" id="KW-0472">Membrane</keyword>
<evidence type="ECO:0000256" key="7">
    <source>
        <dbReference type="SAM" id="Phobius"/>
    </source>
</evidence>
<dbReference type="PROSITE" id="PS00636">
    <property type="entry name" value="DNAJ_1"/>
    <property type="match status" value="1"/>
</dbReference>
<dbReference type="PANTHER" id="PTHR43908:SF3">
    <property type="entry name" value="AT29763P-RELATED"/>
    <property type="match status" value="1"/>
</dbReference>
<feature type="region of interest" description="Disordered" evidence="6">
    <location>
        <begin position="215"/>
        <end position="240"/>
    </location>
</feature>
<accession>A0AAX4K1H5</accession>
<evidence type="ECO:0000256" key="6">
    <source>
        <dbReference type="SAM" id="MobiDB-lite"/>
    </source>
</evidence>
<evidence type="ECO:0000256" key="1">
    <source>
        <dbReference type="ARBA" id="ARBA00004389"/>
    </source>
</evidence>
<feature type="compositionally biased region" description="Polar residues" evidence="6">
    <location>
        <begin position="215"/>
        <end position="225"/>
    </location>
</feature>
<dbReference type="PRINTS" id="PR00625">
    <property type="entry name" value="JDOMAIN"/>
</dbReference>
<sequence>MEVNKEEAIRCLTISNKYRQQSNLNSALKFAKKSISLYSTIEGESLVIEIQREIESGGSSSTPASTNNSSSTSTGTSTPTATAGLDNNNNGKAKTTATGVEEHITSAHSRPGHSSSTKKDPNTGTSTGTAPKKSYTAKQIEVVKRVKSCKHHQYYEILSVEKSCTENDVKKAYKKLALALHPDKNNAPGADEAFKMVSKAFQVLSDPNLKAAFDSNPSYDPTQRNPGMGGGGGGGGGGGMRGFGGGGPGMYQSEINPEDLFNMFFGGGGFGGSPFGQGNVFTFGGPGGFQAHYGGRPARRPTTQGVQQGGEASPLVSLLPIIILFLFALISIIPSLFTSGGIPDPTYGFEKSTKLNMGRETSNWKIPYYVNLQEFENSQIFKNIPENRKNKPNEALYSTKLRSFERGIENTYARRLQNDCQYFLDVKQQRINENSGFFGIGANTEKLQEIRQMKSPACEQLRKWGLINQGAW</sequence>
<reference evidence="9 10" key="1">
    <citation type="submission" date="2024-01" db="EMBL/GenBank/DDBJ databases">
        <title>Comparative genomics of Cryptococcus and Kwoniella reveals pathogenesis evolution and contrasting modes of karyotype evolution via chromosome fusion or intercentromeric recombination.</title>
        <authorList>
            <person name="Coelho M.A."/>
            <person name="David-Palma M."/>
            <person name="Shea T."/>
            <person name="Bowers K."/>
            <person name="McGinley-Smith S."/>
            <person name="Mohammad A.W."/>
            <person name="Gnirke A."/>
            <person name="Yurkov A.M."/>
            <person name="Nowrousian M."/>
            <person name="Sun S."/>
            <person name="Cuomo C.A."/>
            <person name="Heitman J."/>
        </authorList>
    </citation>
    <scope>NUCLEOTIDE SEQUENCE [LARGE SCALE GENOMIC DNA]</scope>
    <source>
        <strain evidence="9 10">CBS 6074</strain>
    </source>
</reference>
<evidence type="ECO:0000256" key="5">
    <source>
        <dbReference type="ARBA" id="ARBA00023136"/>
    </source>
</evidence>
<evidence type="ECO:0000259" key="8">
    <source>
        <dbReference type="PROSITE" id="PS50076"/>
    </source>
</evidence>
<dbReference type="GeneID" id="91097015"/>
<dbReference type="FunFam" id="1.10.287.110:FF:000070">
    <property type="entry name" value="Endoplasmic reticulum protein, putative"/>
    <property type="match status" value="1"/>
</dbReference>
<dbReference type="GO" id="GO:0071218">
    <property type="term" value="P:cellular response to misfolded protein"/>
    <property type="evidence" value="ECO:0007669"/>
    <property type="project" value="TreeGrafter"/>
</dbReference>
<feature type="compositionally biased region" description="Gly residues" evidence="6">
    <location>
        <begin position="227"/>
        <end position="240"/>
    </location>
</feature>
<keyword evidence="10" id="KW-1185">Reference proteome</keyword>
<dbReference type="AlphaFoldDB" id="A0AAX4K1H5"/>
<dbReference type="InterPro" id="IPR036869">
    <property type="entry name" value="J_dom_sf"/>
</dbReference>
<organism evidence="9 10">
    <name type="scientific">Kwoniella dendrophila CBS 6074</name>
    <dbReference type="NCBI Taxonomy" id="1295534"/>
    <lineage>
        <taxon>Eukaryota</taxon>
        <taxon>Fungi</taxon>
        <taxon>Dikarya</taxon>
        <taxon>Basidiomycota</taxon>
        <taxon>Agaricomycotina</taxon>
        <taxon>Tremellomycetes</taxon>
        <taxon>Tremellales</taxon>
        <taxon>Cryptococcaceae</taxon>
        <taxon>Kwoniella</taxon>
    </lineage>
</organism>
<protein>
    <recommendedName>
        <fullName evidence="8">J domain-containing protein</fullName>
    </recommendedName>
</protein>
<dbReference type="Pfam" id="PF09320">
    <property type="entry name" value="DUF1977"/>
    <property type="match status" value="1"/>
</dbReference>
<dbReference type="GO" id="GO:0005789">
    <property type="term" value="C:endoplasmic reticulum membrane"/>
    <property type="evidence" value="ECO:0007669"/>
    <property type="project" value="UniProtKB-SubCell"/>
</dbReference>
<dbReference type="Gene3D" id="1.10.287.110">
    <property type="entry name" value="DnaJ domain"/>
    <property type="match status" value="1"/>
</dbReference>
<keyword evidence="2 7" id="KW-0812">Transmembrane</keyword>
<keyword evidence="4 7" id="KW-1133">Transmembrane helix</keyword>
<keyword evidence="3" id="KW-0256">Endoplasmic reticulum</keyword>
<dbReference type="GO" id="GO:0030544">
    <property type="term" value="F:Hsp70 protein binding"/>
    <property type="evidence" value="ECO:0007669"/>
    <property type="project" value="TreeGrafter"/>
</dbReference>
<name>A0AAX4K1H5_9TREE</name>
<dbReference type="InterPro" id="IPR018253">
    <property type="entry name" value="DnaJ_domain_CS"/>
</dbReference>
<dbReference type="CDD" id="cd06257">
    <property type="entry name" value="DnaJ"/>
    <property type="match status" value="1"/>
</dbReference>
<dbReference type="SMART" id="SM00271">
    <property type="entry name" value="DnaJ"/>
    <property type="match status" value="1"/>
</dbReference>
<dbReference type="InterPro" id="IPR015399">
    <property type="entry name" value="DUF1977_DnaJ-like"/>
</dbReference>
<dbReference type="PROSITE" id="PS50076">
    <property type="entry name" value="DNAJ_2"/>
    <property type="match status" value="1"/>
</dbReference>